<evidence type="ECO:0000313" key="2">
    <source>
        <dbReference type="Proteomes" id="UP000750711"/>
    </source>
</evidence>
<reference evidence="1" key="1">
    <citation type="submission" date="2021-03" db="EMBL/GenBank/DDBJ databases">
        <title>Comparative genomics and phylogenomic investigation of the class Geoglossomycetes provide insights into ecological specialization and systematics.</title>
        <authorList>
            <person name="Melie T."/>
            <person name="Pirro S."/>
            <person name="Miller A.N."/>
            <person name="Quandt A."/>
        </authorList>
    </citation>
    <scope>NUCLEOTIDE SEQUENCE</scope>
    <source>
        <strain evidence="1">CAQ_001_2017</strain>
    </source>
</reference>
<accession>A0A9P8I345</accession>
<dbReference type="EMBL" id="JAGHQM010003663">
    <property type="protein sequence ID" value="KAH0542352.1"/>
    <property type="molecule type" value="Genomic_DNA"/>
</dbReference>
<comment type="caution">
    <text evidence="1">The sequence shown here is derived from an EMBL/GenBank/DDBJ whole genome shotgun (WGS) entry which is preliminary data.</text>
</comment>
<gene>
    <name evidence="1" type="ORF">GP486_008646</name>
</gene>
<protein>
    <submittedName>
        <fullName evidence="1">Uncharacterized protein</fullName>
    </submittedName>
</protein>
<name>A0A9P8I345_9PEZI</name>
<organism evidence="1 2">
    <name type="scientific">Trichoglossum hirsutum</name>
    <dbReference type="NCBI Taxonomy" id="265104"/>
    <lineage>
        <taxon>Eukaryota</taxon>
        <taxon>Fungi</taxon>
        <taxon>Dikarya</taxon>
        <taxon>Ascomycota</taxon>
        <taxon>Pezizomycotina</taxon>
        <taxon>Geoglossomycetes</taxon>
        <taxon>Geoglossales</taxon>
        <taxon>Geoglossaceae</taxon>
        <taxon>Trichoglossum</taxon>
    </lineage>
</organism>
<keyword evidence="2" id="KW-1185">Reference proteome</keyword>
<sequence length="178" mass="19981">MVFDKSTGPRPGRKLLGIAGRLAREGAGDHMAVAMSLRSRGVTQAEIVSVLGAPHRNKLRQLEKSGLVRKYVLPDAGRSTRIRLVVKLVTAWIAEERLWPHMGRLISYREHNKLDDLILAVLMEDDPSTEMFSSSRVLMLNWHLEEGKLNVDWLFGPNGLALLKAKAIKKGLMHAEER</sequence>
<dbReference type="Proteomes" id="UP000750711">
    <property type="component" value="Unassembled WGS sequence"/>
</dbReference>
<dbReference type="AlphaFoldDB" id="A0A9P8I345"/>
<evidence type="ECO:0000313" key="1">
    <source>
        <dbReference type="EMBL" id="KAH0542352.1"/>
    </source>
</evidence>
<proteinExistence type="predicted"/>